<gene>
    <name evidence="4" type="ORF">GCM10009665_28440</name>
</gene>
<dbReference type="SMART" id="SM00947">
    <property type="entry name" value="Pro_CA"/>
    <property type="match status" value="1"/>
</dbReference>
<accession>A0ABP4GW20</accession>
<proteinExistence type="inferred from homology"/>
<protein>
    <submittedName>
        <fullName evidence="4">Carbonic anhydrase</fullName>
    </submittedName>
</protein>
<dbReference type="Gene3D" id="3.40.1050.10">
    <property type="entry name" value="Carbonic anhydrase"/>
    <property type="match status" value="1"/>
</dbReference>
<feature type="region of interest" description="Disordered" evidence="3">
    <location>
        <begin position="46"/>
        <end position="65"/>
    </location>
</feature>
<organism evidence="4 5">
    <name type="scientific">Kitasatospora nipponensis</name>
    <dbReference type="NCBI Taxonomy" id="258049"/>
    <lineage>
        <taxon>Bacteria</taxon>
        <taxon>Bacillati</taxon>
        <taxon>Actinomycetota</taxon>
        <taxon>Actinomycetes</taxon>
        <taxon>Kitasatosporales</taxon>
        <taxon>Streptomycetaceae</taxon>
        <taxon>Kitasatospora</taxon>
    </lineage>
</organism>
<evidence type="ECO:0000256" key="2">
    <source>
        <dbReference type="ARBA" id="ARBA00024993"/>
    </source>
</evidence>
<evidence type="ECO:0000313" key="4">
    <source>
        <dbReference type="EMBL" id="GAA1236607.1"/>
    </source>
</evidence>
<dbReference type="PANTHER" id="PTHR11002">
    <property type="entry name" value="CARBONIC ANHYDRASE"/>
    <property type="match status" value="1"/>
</dbReference>
<comment type="similarity">
    <text evidence="1">Belongs to the beta-class carbonic anhydrase family.</text>
</comment>
<evidence type="ECO:0000256" key="3">
    <source>
        <dbReference type="SAM" id="MobiDB-lite"/>
    </source>
</evidence>
<dbReference type="CDD" id="cd03378">
    <property type="entry name" value="beta_CA_cladeC"/>
    <property type="match status" value="1"/>
</dbReference>
<sequence length="257" mass="27877">MHDSPTDHHRRKNVAEPATRRRFLVGGAGALAAVPLLATTRAFAQPRGITDPSQPPLPDTDTPGPDEALRWLVEGNERWVRGELLHPHQSVARRLAVAAGQHPLATVFSCIDSRVPPEIVFDRGVGDLFVVRTAAQTNDDLIQGAVEYGAEEAVTPLVVVMGHQRCGAVTFAVDALNDGREVPAHLVAVVEALRPAYEVAQPLPGDQVDNTIRAQIRLTADQLRQDPLLAPLLSEHRTRVLGAYYSLDTGCVEFNLP</sequence>
<dbReference type="SUPFAM" id="SSF53056">
    <property type="entry name" value="beta-carbonic anhydrase, cab"/>
    <property type="match status" value="1"/>
</dbReference>
<dbReference type="InterPro" id="IPR001765">
    <property type="entry name" value="Carbonic_anhydrase"/>
</dbReference>
<dbReference type="Pfam" id="PF00484">
    <property type="entry name" value="Pro_CA"/>
    <property type="match status" value="1"/>
</dbReference>
<name>A0ABP4GW20_9ACTN</name>
<dbReference type="PANTHER" id="PTHR11002:SF79">
    <property type="entry name" value="CARBONIC ANHYDRASE 2"/>
    <property type="match status" value="1"/>
</dbReference>
<dbReference type="Proteomes" id="UP001500037">
    <property type="component" value="Unassembled WGS sequence"/>
</dbReference>
<dbReference type="InterPro" id="IPR036874">
    <property type="entry name" value="Carbonic_anhydrase_sf"/>
</dbReference>
<dbReference type="EMBL" id="BAAALF010000040">
    <property type="protein sequence ID" value="GAA1236607.1"/>
    <property type="molecule type" value="Genomic_DNA"/>
</dbReference>
<comment type="function">
    <text evidence="2">Catalyzes the reversible hydration of carbon dioxide to form bicarbonate.</text>
</comment>
<keyword evidence="5" id="KW-1185">Reference proteome</keyword>
<comment type="caution">
    <text evidence="4">The sequence shown here is derived from an EMBL/GenBank/DDBJ whole genome shotgun (WGS) entry which is preliminary data.</text>
</comment>
<dbReference type="PROSITE" id="PS51318">
    <property type="entry name" value="TAT"/>
    <property type="match status" value="1"/>
</dbReference>
<reference evidence="5" key="1">
    <citation type="journal article" date="2019" name="Int. J. Syst. Evol. Microbiol.">
        <title>The Global Catalogue of Microorganisms (GCM) 10K type strain sequencing project: providing services to taxonomists for standard genome sequencing and annotation.</title>
        <authorList>
            <consortium name="The Broad Institute Genomics Platform"/>
            <consortium name="The Broad Institute Genome Sequencing Center for Infectious Disease"/>
            <person name="Wu L."/>
            <person name="Ma J."/>
        </authorList>
    </citation>
    <scope>NUCLEOTIDE SEQUENCE [LARGE SCALE GENOMIC DNA]</scope>
    <source>
        <strain evidence="5">JCM 13004</strain>
    </source>
</reference>
<evidence type="ECO:0000256" key="1">
    <source>
        <dbReference type="ARBA" id="ARBA00006217"/>
    </source>
</evidence>
<evidence type="ECO:0000313" key="5">
    <source>
        <dbReference type="Proteomes" id="UP001500037"/>
    </source>
</evidence>
<dbReference type="RefSeq" id="WP_344441868.1">
    <property type="nucleotide sequence ID" value="NZ_BAAALF010000040.1"/>
</dbReference>
<dbReference type="InterPro" id="IPR006311">
    <property type="entry name" value="TAT_signal"/>
</dbReference>